<comment type="subcellular location">
    <subcellularLocation>
        <location evidence="1">Secreted</location>
    </subcellularLocation>
</comment>
<accession>A0A8K0KRA3</accession>
<evidence type="ECO:0000256" key="3">
    <source>
        <dbReference type="ARBA" id="ARBA00022525"/>
    </source>
</evidence>
<dbReference type="InterPro" id="IPR017996">
    <property type="entry name" value="MRJP/yellow-related"/>
</dbReference>
<organism evidence="4 5">
    <name type="scientific">Ladona fulva</name>
    <name type="common">Scarce chaser dragonfly</name>
    <name type="synonym">Libellula fulva</name>
    <dbReference type="NCBI Taxonomy" id="123851"/>
    <lineage>
        <taxon>Eukaryota</taxon>
        <taxon>Metazoa</taxon>
        <taxon>Ecdysozoa</taxon>
        <taxon>Arthropoda</taxon>
        <taxon>Hexapoda</taxon>
        <taxon>Insecta</taxon>
        <taxon>Pterygota</taxon>
        <taxon>Palaeoptera</taxon>
        <taxon>Odonata</taxon>
        <taxon>Epiprocta</taxon>
        <taxon>Anisoptera</taxon>
        <taxon>Libelluloidea</taxon>
        <taxon>Libellulidae</taxon>
        <taxon>Ladona</taxon>
    </lineage>
</organism>
<dbReference type="Proteomes" id="UP000792457">
    <property type="component" value="Unassembled WGS sequence"/>
</dbReference>
<dbReference type="InterPro" id="IPR011042">
    <property type="entry name" value="6-blade_b-propeller_TolB-like"/>
</dbReference>
<keyword evidence="5" id="KW-1185">Reference proteome</keyword>
<keyword evidence="3" id="KW-0964">Secreted</keyword>
<dbReference type="AlphaFoldDB" id="A0A8K0KRA3"/>
<evidence type="ECO:0000256" key="2">
    <source>
        <dbReference type="ARBA" id="ARBA00009127"/>
    </source>
</evidence>
<reference evidence="4" key="1">
    <citation type="submission" date="2013-04" db="EMBL/GenBank/DDBJ databases">
        <authorList>
            <person name="Qu J."/>
            <person name="Murali S.C."/>
            <person name="Bandaranaike D."/>
            <person name="Bellair M."/>
            <person name="Blankenburg K."/>
            <person name="Chao H."/>
            <person name="Dinh H."/>
            <person name="Doddapaneni H."/>
            <person name="Downs B."/>
            <person name="Dugan-Rocha S."/>
            <person name="Elkadiri S."/>
            <person name="Gnanaolivu R.D."/>
            <person name="Hernandez B."/>
            <person name="Javaid M."/>
            <person name="Jayaseelan J.C."/>
            <person name="Lee S."/>
            <person name="Li M."/>
            <person name="Ming W."/>
            <person name="Munidasa M."/>
            <person name="Muniz J."/>
            <person name="Nguyen L."/>
            <person name="Ongeri F."/>
            <person name="Osuji N."/>
            <person name="Pu L.-L."/>
            <person name="Puazo M."/>
            <person name="Qu C."/>
            <person name="Quiroz J."/>
            <person name="Raj R."/>
            <person name="Weissenberger G."/>
            <person name="Xin Y."/>
            <person name="Zou X."/>
            <person name="Han Y."/>
            <person name="Richards S."/>
            <person name="Worley K."/>
            <person name="Muzny D."/>
            <person name="Gibbs R."/>
        </authorList>
    </citation>
    <scope>NUCLEOTIDE SEQUENCE</scope>
    <source>
        <strain evidence="4">Sampled in the wild</strain>
    </source>
</reference>
<comment type="similarity">
    <text evidence="2">Belongs to the major royal jelly protein family.</text>
</comment>
<comment type="caution">
    <text evidence="4">The sequence shown here is derived from an EMBL/GenBank/DDBJ whole genome shotgun (WGS) entry which is preliminary data.</text>
</comment>
<proteinExistence type="inferred from homology"/>
<dbReference type="PANTHER" id="PTHR10009">
    <property type="entry name" value="PROTEIN YELLOW-RELATED"/>
    <property type="match status" value="1"/>
</dbReference>
<dbReference type="SUPFAM" id="SSF101898">
    <property type="entry name" value="NHL repeat"/>
    <property type="match status" value="1"/>
</dbReference>
<evidence type="ECO:0000256" key="1">
    <source>
        <dbReference type="ARBA" id="ARBA00004613"/>
    </source>
</evidence>
<dbReference type="Gene3D" id="2.120.10.30">
    <property type="entry name" value="TolB, C-terminal domain"/>
    <property type="match status" value="1"/>
</dbReference>
<gene>
    <name evidence="4" type="ORF">J437_LFUL007298</name>
</gene>
<evidence type="ECO:0000313" key="5">
    <source>
        <dbReference type="Proteomes" id="UP000792457"/>
    </source>
</evidence>
<dbReference type="Pfam" id="PF03022">
    <property type="entry name" value="MRJP"/>
    <property type="match status" value="1"/>
</dbReference>
<dbReference type="PANTHER" id="PTHR10009:SF6">
    <property type="entry name" value="FI16876P1"/>
    <property type="match status" value="1"/>
</dbReference>
<dbReference type="EMBL" id="KZ311704">
    <property type="protein sequence ID" value="KAG8240121.1"/>
    <property type="molecule type" value="Genomic_DNA"/>
</dbReference>
<name>A0A8K0KRA3_LADFU</name>
<dbReference type="GO" id="GO:0005576">
    <property type="term" value="C:extracellular region"/>
    <property type="evidence" value="ECO:0007669"/>
    <property type="project" value="UniProtKB-SubCell"/>
</dbReference>
<dbReference type="OrthoDB" id="6583604at2759"/>
<reference evidence="4" key="2">
    <citation type="submission" date="2017-10" db="EMBL/GenBank/DDBJ databases">
        <title>Ladona fulva Genome sequencing and assembly.</title>
        <authorList>
            <person name="Murali S."/>
            <person name="Richards S."/>
            <person name="Bandaranaike D."/>
            <person name="Bellair M."/>
            <person name="Blankenburg K."/>
            <person name="Chao H."/>
            <person name="Dinh H."/>
            <person name="Doddapaneni H."/>
            <person name="Dugan-Rocha S."/>
            <person name="Elkadiri S."/>
            <person name="Gnanaolivu R."/>
            <person name="Hernandez B."/>
            <person name="Skinner E."/>
            <person name="Javaid M."/>
            <person name="Lee S."/>
            <person name="Li M."/>
            <person name="Ming W."/>
            <person name="Munidasa M."/>
            <person name="Muniz J."/>
            <person name="Nguyen L."/>
            <person name="Hughes D."/>
            <person name="Osuji N."/>
            <person name="Pu L.-L."/>
            <person name="Puazo M."/>
            <person name="Qu C."/>
            <person name="Quiroz J."/>
            <person name="Raj R."/>
            <person name="Weissenberger G."/>
            <person name="Xin Y."/>
            <person name="Zou X."/>
            <person name="Han Y."/>
            <person name="Worley K."/>
            <person name="Muzny D."/>
            <person name="Gibbs R."/>
        </authorList>
    </citation>
    <scope>NUCLEOTIDE SEQUENCE</scope>
    <source>
        <strain evidence="4">Sampled in the wild</strain>
    </source>
</reference>
<sequence length="364" mass="40892">MGIGGVIEPIERTKADFAFSWYGVNFQWPCSATKNIYTSSGRYTPNNAIITRVQYDRDYAYLTLPRFKSGGPVTLGRICLRRGQCNPVIEPYPCWSFQEEGNCKSLQNVVDIYMDVNNILWVLDIGVVNTMEQPIRRCEPKIVGLCTKTDKVVKVIDLSQLVCSSSRLQYLVADVASDGTTYIYVADAGTRSIIVYDVQKSRGFRVMLPKAVTSGCDHNDVLYFALVRKPTGASTLFLTYLCSEKIFSIRTDYLRKGTNSGRIITVGAKDRKIIFLGTDGGAGLFFRYKGDGDIYMWNTDTCFKRENFYLAMKGHGGKLSTHVVPGFRRLMWSLESNFQDYIQGTTGCLGASIRLKPVVKSCEY</sequence>
<evidence type="ECO:0008006" key="6">
    <source>
        <dbReference type="Google" id="ProtNLM"/>
    </source>
</evidence>
<evidence type="ECO:0000313" key="4">
    <source>
        <dbReference type="EMBL" id="KAG8240121.1"/>
    </source>
</evidence>
<protein>
    <recommendedName>
        <fullName evidence="6">Bee-milk protein</fullName>
    </recommendedName>
</protein>